<reference evidence="1 2" key="1">
    <citation type="submission" date="2020-08" db="EMBL/GenBank/DDBJ databases">
        <title>Genomic Encyclopedia of Type Strains, Phase IV (KMG-IV): sequencing the most valuable type-strain genomes for metagenomic binning, comparative biology and taxonomic classification.</title>
        <authorList>
            <person name="Goeker M."/>
        </authorList>
    </citation>
    <scope>NUCLEOTIDE SEQUENCE [LARGE SCALE GENOMIC DNA]</scope>
    <source>
        <strain evidence="1 2">DSM 43350</strain>
    </source>
</reference>
<accession>A0A7W9TJ26</accession>
<organism evidence="1 2">
    <name type="scientific">Streptomyces paradoxus</name>
    <dbReference type="NCBI Taxonomy" id="66375"/>
    <lineage>
        <taxon>Bacteria</taxon>
        <taxon>Bacillati</taxon>
        <taxon>Actinomycetota</taxon>
        <taxon>Actinomycetes</taxon>
        <taxon>Kitasatosporales</taxon>
        <taxon>Streptomycetaceae</taxon>
        <taxon>Streptomyces</taxon>
    </lineage>
</organism>
<dbReference type="EMBL" id="JACHGV010000020">
    <property type="protein sequence ID" value="MBB6081655.1"/>
    <property type="molecule type" value="Genomic_DNA"/>
</dbReference>
<dbReference type="RefSeq" id="WP_184567600.1">
    <property type="nucleotide sequence ID" value="NZ_BAAARS010000019.1"/>
</dbReference>
<comment type="caution">
    <text evidence="1">The sequence shown here is derived from an EMBL/GenBank/DDBJ whole genome shotgun (WGS) entry which is preliminary data.</text>
</comment>
<evidence type="ECO:0000313" key="1">
    <source>
        <dbReference type="EMBL" id="MBB6081655.1"/>
    </source>
</evidence>
<protein>
    <submittedName>
        <fullName evidence="1">Uncharacterized protein</fullName>
    </submittedName>
</protein>
<dbReference type="AlphaFoldDB" id="A0A7W9TJ26"/>
<dbReference type="Proteomes" id="UP000591537">
    <property type="component" value="Unassembled WGS sequence"/>
</dbReference>
<gene>
    <name evidence="1" type="ORF">HNR57_007606</name>
</gene>
<sequence length="105" mass="11142">MHSILIRLRSPAGTGGPAQGADALANRFMTASVPGVEHVSLQPVTDGFDGIAFVVAPSLSQAVRRTRTVCETLLASRELGDGWWLESCQADVLNVSGLWLPGRAR</sequence>
<evidence type="ECO:0000313" key="2">
    <source>
        <dbReference type="Proteomes" id="UP000591537"/>
    </source>
</evidence>
<keyword evidence="2" id="KW-1185">Reference proteome</keyword>
<proteinExistence type="predicted"/>
<name>A0A7W9TJ26_9ACTN</name>